<gene>
    <name evidence="1" type="ORF">ERS013200_03649</name>
</gene>
<evidence type="ECO:0000313" key="1">
    <source>
        <dbReference type="EMBL" id="CSD24297.1"/>
    </source>
</evidence>
<accession>A0A656AP43</accession>
<proteinExistence type="predicted"/>
<organism evidence="1 2">
    <name type="scientific">Vibrio cholerae</name>
    <dbReference type="NCBI Taxonomy" id="666"/>
    <lineage>
        <taxon>Bacteria</taxon>
        <taxon>Pseudomonadati</taxon>
        <taxon>Pseudomonadota</taxon>
        <taxon>Gammaproteobacteria</taxon>
        <taxon>Vibrionales</taxon>
        <taxon>Vibrionaceae</taxon>
        <taxon>Vibrio</taxon>
    </lineage>
</organism>
<reference evidence="1 2" key="1">
    <citation type="submission" date="2015-07" db="EMBL/GenBank/DDBJ databases">
        <authorList>
            <consortium name="Pathogen Informatics"/>
        </authorList>
    </citation>
    <scope>NUCLEOTIDE SEQUENCE [LARGE SCALE GENOMIC DNA]</scope>
    <source>
        <strain evidence="1 2">A316</strain>
    </source>
</reference>
<protein>
    <submittedName>
        <fullName evidence="1">Uncharacterized protein</fullName>
    </submittedName>
</protein>
<dbReference type="AlphaFoldDB" id="A0A656AP43"/>
<name>A0A656AP43_VIBCL</name>
<evidence type="ECO:0000313" key="2">
    <source>
        <dbReference type="Proteomes" id="UP000041770"/>
    </source>
</evidence>
<dbReference type="EMBL" id="CWQY01000040">
    <property type="protein sequence ID" value="CSD24297.1"/>
    <property type="molecule type" value="Genomic_DNA"/>
</dbReference>
<sequence>MKFDPGIGSPPMPTQVDWPKPSSVVFLTAS</sequence>
<dbReference type="Proteomes" id="UP000041770">
    <property type="component" value="Unassembled WGS sequence"/>
</dbReference>